<dbReference type="Pfam" id="PF07992">
    <property type="entry name" value="Pyr_redox_2"/>
    <property type="match status" value="1"/>
</dbReference>
<dbReference type="InterPro" id="IPR006258">
    <property type="entry name" value="Lipoamide_DH"/>
</dbReference>
<dbReference type="GO" id="GO:0050660">
    <property type="term" value="F:flavin adenine dinucleotide binding"/>
    <property type="evidence" value="ECO:0007669"/>
    <property type="project" value="InterPro"/>
</dbReference>
<gene>
    <name evidence="12" type="primary">lpdA</name>
    <name evidence="12" type="ORF">COB11_07320</name>
</gene>
<dbReference type="EMBL" id="NVUU01000102">
    <property type="protein sequence ID" value="PCI92467.1"/>
    <property type="molecule type" value="Genomic_DNA"/>
</dbReference>
<dbReference type="SUPFAM" id="SSF55424">
    <property type="entry name" value="FAD/NAD-linked reductases, dimerisation (C-terminal) domain"/>
    <property type="match status" value="1"/>
</dbReference>
<keyword evidence="2" id="KW-0963">Cytoplasm</keyword>
<evidence type="ECO:0000256" key="9">
    <source>
        <dbReference type="RuleBase" id="RU003692"/>
    </source>
</evidence>
<evidence type="ECO:0000313" key="13">
    <source>
        <dbReference type="Proteomes" id="UP000217838"/>
    </source>
</evidence>
<keyword evidence="7" id="KW-1015">Disulfide bond</keyword>
<keyword evidence="8 9" id="KW-0676">Redox-active center</keyword>
<evidence type="ECO:0000256" key="4">
    <source>
        <dbReference type="ARBA" id="ARBA00022827"/>
    </source>
</evidence>
<dbReference type="PRINTS" id="PR00368">
    <property type="entry name" value="FADPNR"/>
</dbReference>
<dbReference type="Pfam" id="PF02852">
    <property type="entry name" value="Pyr_redox_dim"/>
    <property type="match status" value="1"/>
</dbReference>
<dbReference type="SUPFAM" id="SSF51905">
    <property type="entry name" value="FAD/NAD(P)-binding domain"/>
    <property type="match status" value="1"/>
</dbReference>
<accession>A0A2A4YDS9</accession>
<comment type="caution">
    <text evidence="12">The sequence shown here is derived from an EMBL/GenBank/DDBJ whole genome shotgun (WGS) entry which is preliminary data.</text>
</comment>
<evidence type="ECO:0000259" key="11">
    <source>
        <dbReference type="Pfam" id="PF07992"/>
    </source>
</evidence>
<feature type="non-terminal residue" evidence="12">
    <location>
        <position position="369"/>
    </location>
</feature>
<dbReference type="PANTHER" id="PTHR22912:SF217">
    <property type="entry name" value="DIHYDROLIPOYL DEHYDROGENASE"/>
    <property type="match status" value="1"/>
</dbReference>
<sequence>MGKSEEFDIAIIGAGPGGYVAAIKAAQSNKSVALIEKDYLGGTCLNCGCIPTKTLIANAEVLQKIKKADQYGIHVENLSFDYAKMKERKDSVVTGIRNSLEGLLKSNKIKIFKGHAKFTGPKDLKIDGEDATNIRAKTIIIASGSTTLDIKAFPADHDKILNSTSILEMTELPKTLAIIGGGYIGCEFASLYAEMGVKVTILEAMDTIVAMQGKAIADFLTSSFKKQGIEIKTNVMVTGIDKNADGVTVKLKDGSSIKCDKALVSIGRRIVSDSLDIEKAGLNLTEKSTIDVDEKLQTGVPGIYAIGDVTGKAMLAHVASHQGIVAAVNATGGEAYMHYNAVPAVIFTHPEIATVGLTLEDAKKKGLNA</sequence>
<dbReference type="InterPro" id="IPR023753">
    <property type="entry name" value="FAD/NAD-binding_dom"/>
</dbReference>
<keyword evidence="3 9" id="KW-0285">Flavoprotein</keyword>
<keyword evidence="5 9" id="KW-0560">Oxidoreductase</keyword>
<dbReference type="PANTHER" id="PTHR22912">
    <property type="entry name" value="DISULFIDE OXIDOREDUCTASE"/>
    <property type="match status" value="1"/>
</dbReference>
<evidence type="ECO:0000256" key="1">
    <source>
        <dbReference type="ARBA" id="ARBA00007532"/>
    </source>
</evidence>
<dbReference type="PROSITE" id="PS00076">
    <property type="entry name" value="PYRIDINE_REDOX_1"/>
    <property type="match status" value="1"/>
</dbReference>
<comment type="cofactor">
    <cofactor evidence="9">
        <name>FAD</name>
        <dbReference type="ChEBI" id="CHEBI:57692"/>
    </cofactor>
    <text evidence="9">Binds 1 FAD per subunit.</text>
</comment>
<dbReference type="EC" id="1.8.1.4" evidence="9"/>
<dbReference type="GO" id="GO:0004148">
    <property type="term" value="F:dihydrolipoyl dehydrogenase (NADH) activity"/>
    <property type="evidence" value="ECO:0007669"/>
    <property type="project" value="UniProtKB-EC"/>
</dbReference>
<dbReference type="InterPro" id="IPR012999">
    <property type="entry name" value="Pyr_OxRdtase_I_AS"/>
</dbReference>
<evidence type="ECO:0000256" key="3">
    <source>
        <dbReference type="ARBA" id="ARBA00022630"/>
    </source>
</evidence>
<proteinExistence type="inferred from homology"/>
<evidence type="ECO:0000256" key="7">
    <source>
        <dbReference type="ARBA" id="ARBA00023157"/>
    </source>
</evidence>
<dbReference type="PRINTS" id="PR00411">
    <property type="entry name" value="PNDRDTASEI"/>
</dbReference>
<dbReference type="Gene3D" id="3.50.50.60">
    <property type="entry name" value="FAD/NAD(P)-binding domain"/>
    <property type="match status" value="1"/>
</dbReference>
<dbReference type="InterPro" id="IPR016156">
    <property type="entry name" value="FAD/NAD-linked_Rdtase_dimer_sf"/>
</dbReference>
<name>A0A2A4YDS9_UNCAE</name>
<dbReference type="InterPro" id="IPR050151">
    <property type="entry name" value="Class-I_Pyr_Nuc-Dis_Oxidored"/>
</dbReference>
<evidence type="ECO:0000259" key="10">
    <source>
        <dbReference type="Pfam" id="PF02852"/>
    </source>
</evidence>
<organism evidence="12 13">
    <name type="scientific">Aerophobetes bacterium</name>
    <dbReference type="NCBI Taxonomy" id="2030807"/>
    <lineage>
        <taxon>Bacteria</taxon>
        <taxon>Candidatus Aerophobota</taxon>
    </lineage>
</organism>
<protein>
    <recommendedName>
        <fullName evidence="9">Dihydrolipoyl dehydrogenase</fullName>
        <ecNumber evidence="9">1.8.1.4</ecNumber>
    </recommendedName>
</protein>
<evidence type="ECO:0000256" key="6">
    <source>
        <dbReference type="ARBA" id="ARBA00023027"/>
    </source>
</evidence>
<comment type="similarity">
    <text evidence="1 9">Belongs to the class-I pyridine nucleotide-disulfide oxidoreductase family.</text>
</comment>
<dbReference type="Proteomes" id="UP000217838">
    <property type="component" value="Unassembled WGS sequence"/>
</dbReference>
<comment type="miscellaneous">
    <text evidence="9">The active site is a redox-active disulfide bond.</text>
</comment>
<reference evidence="13" key="1">
    <citation type="submission" date="2017-08" db="EMBL/GenBank/DDBJ databases">
        <title>A dynamic microbial community with high functional redundancy inhabits the cold, oxic subseafloor aquifer.</title>
        <authorList>
            <person name="Tully B.J."/>
            <person name="Wheat C.G."/>
            <person name="Glazer B.T."/>
            <person name="Huber J.A."/>
        </authorList>
    </citation>
    <scope>NUCLEOTIDE SEQUENCE [LARGE SCALE GENOMIC DNA]</scope>
</reference>
<evidence type="ECO:0000256" key="2">
    <source>
        <dbReference type="ARBA" id="ARBA00022490"/>
    </source>
</evidence>
<dbReference type="GO" id="GO:0006103">
    <property type="term" value="P:2-oxoglutarate metabolic process"/>
    <property type="evidence" value="ECO:0007669"/>
    <property type="project" value="TreeGrafter"/>
</dbReference>
<comment type="catalytic activity">
    <reaction evidence="9">
        <text>N(6)-[(R)-dihydrolipoyl]-L-lysyl-[protein] + NAD(+) = N(6)-[(R)-lipoyl]-L-lysyl-[protein] + NADH + H(+)</text>
        <dbReference type="Rhea" id="RHEA:15045"/>
        <dbReference type="Rhea" id="RHEA-COMP:10474"/>
        <dbReference type="Rhea" id="RHEA-COMP:10475"/>
        <dbReference type="ChEBI" id="CHEBI:15378"/>
        <dbReference type="ChEBI" id="CHEBI:57540"/>
        <dbReference type="ChEBI" id="CHEBI:57945"/>
        <dbReference type="ChEBI" id="CHEBI:83099"/>
        <dbReference type="ChEBI" id="CHEBI:83100"/>
        <dbReference type="EC" id="1.8.1.4"/>
    </reaction>
</comment>
<keyword evidence="6 9" id="KW-0520">NAD</keyword>
<dbReference type="InterPro" id="IPR036188">
    <property type="entry name" value="FAD/NAD-bd_sf"/>
</dbReference>
<evidence type="ECO:0000313" key="12">
    <source>
        <dbReference type="EMBL" id="PCI92467.1"/>
    </source>
</evidence>
<feature type="domain" description="FAD/NAD(P)-binding" evidence="11">
    <location>
        <begin position="7"/>
        <end position="323"/>
    </location>
</feature>
<dbReference type="AlphaFoldDB" id="A0A2A4YDS9"/>
<feature type="domain" description="Pyridine nucleotide-disulphide oxidoreductase dimerisation" evidence="10">
    <location>
        <begin position="342"/>
        <end position="367"/>
    </location>
</feature>
<keyword evidence="4 9" id="KW-0274">FAD</keyword>
<evidence type="ECO:0000256" key="5">
    <source>
        <dbReference type="ARBA" id="ARBA00023002"/>
    </source>
</evidence>
<dbReference type="InterPro" id="IPR004099">
    <property type="entry name" value="Pyr_nucl-diS_OxRdtase_dimer"/>
</dbReference>
<dbReference type="NCBIfam" id="TIGR01350">
    <property type="entry name" value="lipoamide_DH"/>
    <property type="match status" value="1"/>
</dbReference>
<evidence type="ECO:0000256" key="8">
    <source>
        <dbReference type="ARBA" id="ARBA00023284"/>
    </source>
</evidence>